<keyword evidence="15" id="KW-1185">Reference proteome</keyword>
<evidence type="ECO:0000256" key="8">
    <source>
        <dbReference type="ARBA" id="ARBA00022989"/>
    </source>
</evidence>
<comment type="similarity">
    <text evidence="3">Belongs to the transpeptidase family.</text>
</comment>
<keyword evidence="9 11" id="KW-0472">Membrane</keyword>
<evidence type="ECO:0000256" key="2">
    <source>
        <dbReference type="ARBA" id="ARBA00004236"/>
    </source>
</evidence>
<evidence type="ECO:0000259" key="13">
    <source>
        <dbReference type="Pfam" id="PF03717"/>
    </source>
</evidence>
<dbReference type="GO" id="GO:0008360">
    <property type="term" value="P:regulation of cell shape"/>
    <property type="evidence" value="ECO:0007669"/>
    <property type="project" value="UniProtKB-KW"/>
</dbReference>
<evidence type="ECO:0000256" key="11">
    <source>
        <dbReference type="SAM" id="Phobius"/>
    </source>
</evidence>
<evidence type="ECO:0000256" key="9">
    <source>
        <dbReference type="ARBA" id="ARBA00023136"/>
    </source>
</evidence>
<organism evidence="14 15">
    <name type="scientific">Lachnospira pectinoschiza</name>
    <dbReference type="NCBI Taxonomy" id="28052"/>
    <lineage>
        <taxon>Bacteria</taxon>
        <taxon>Bacillati</taxon>
        <taxon>Bacillota</taxon>
        <taxon>Clostridia</taxon>
        <taxon>Lachnospirales</taxon>
        <taxon>Lachnospiraceae</taxon>
        <taxon>Lachnospira</taxon>
    </lineage>
</organism>
<evidence type="ECO:0000256" key="3">
    <source>
        <dbReference type="ARBA" id="ARBA00007171"/>
    </source>
</evidence>
<dbReference type="PANTHER" id="PTHR30627">
    <property type="entry name" value="PEPTIDOGLYCAN D,D-TRANSPEPTIDASE"/>
    <property type="match status" value="1"/>
</dbReference>
<dbReference type="GO" id="GO:0005886">
    <property type="term" value="C:plasma membrane"/>
    <property type="evidence" value="ECO:0007669"/>
    <property type="project" value="UniProtKB-SubCell"/>
</dbReference>
<feature type="transmembrane region" description="Helical" evidence="11">
    <location>
        <begin position="16"/>
        <end position="35"/>
    </location>
</feature>
<evidence type="ECO:0000256" key="10">
    <source>
        <dbReference type="ARBA" id="ARBA00023316"/>
    </source>
</evidence>
<dbReference type="AlphaFoldDB" id="A0A1G9VFP9"/>
<evidence type="ECO:0000256" key="5">
    <source>
        <dbReference type="ARBA" id="ARBA00022692"/>
    </source>
</evidence>
<dbReference type="Pfam" id="PF03717">
    <property type="entry name" value="PBP_dimer"/>
    <property type="match status" value="1"/>
</dbReference>
<dbReference type="InterPro" id="IPR001460">
    <property type="entry name" value="PCN-bd_Tpept"/>
</dbReference>
<dbReference type="SUPFAM" id="SSF56519">
    <property type="entry name" value="Penicillin binding protein dimerisation domain"/>
    <property type="match status" value="1"/>
</dbReference>
<proteinExistence type="inferred from homology"/>
<evidence type="ECO:0000313" key="15">
    <source>
        <dbReference type="Proteomes" id="UP000187651"/>
    </source>
</evidence>
<evidence type="ECO:0000256" key="7">
    <source>
        <dbReference type="ARBA" id="ARBA00022984"/>
    </source>
</evidence>
<dbReference type="RefSeq" id="WP_074521162.1">
    <property type="nucleotide sequence ID" value="NZ_FNHZ01000002.1"/>
</dbReference>
<dbReference type="EMBL" id="FNHZ01000002">
    <property type="protein sequence ID" value="SDM70685.1"/>
    <property type="molecule type" value="Genomic_DNA"/>
</dbReference>
<dbReference type="GO" id="GO:0071972">
    <property type="term" value="F:peptidoglycan L,D-transpeptidase activity"/>
    <property type="evidence" value="ECO:0007669"/>
    <property type="project" value="TreeGrafter"/>
</dbReference>
<dbReference type="InterPro" id="IPR005311">
    <property type="entry name" value="PBP_dimer"/>
</dbReference>
<reference evidence="15" key="1">
    <citation type="submission" date="2016-10" db="EMBL/GenBank/DDBJ databases">
        <authorList>
            <person name="Varghese N."/>
            <person name="Submissions S."/>
        </authorList>
    </citation>
    <scope>NUCLEOTIDE SEQUENCE [LARGE SCALE GENOMIC DNA]</scope>
    <source>
        <strain evidence="15">M83</strain>
    </source>
</reference>
<dbReference type="Proteomes" id="UP000187651">
    <property type="component" value="Unassembled WGS sequence"/>
</dbReference>
<keyword evidence="10" id="KW-0961">Cell wall biogenesis/degradation</keyword>
<evidence type="ECO:0000256" key="1">
    <source>
        <dbReference type="ARBA" id="ARBA00004167"/>
    </source>
</evidence>
<dbReference type="GO" id="GO:0009252">
    <property type="term" value="P:peptidoglycan biosynthetic process"/>
    <property type="evidence" value="ECO:0007669"/>
    <property type="project" value="UniProtKB-KW"/>
</dbReference>
<keyword evidence="7" id="KW-0573">Peptidoglycan synthesis</keyword>
<dbReference type="OrthoDB" id="9757901at2"/>
<dbReference type="InterPro" id="IPR012338">
    <property type="entry name" value="Beta-lactam/transpept-like"/>
</dbReference>
<dbReference type="PANTHER" id="PTHR30627:SF2">
    <property type="entry name" value="PEPTIDOGLYCAN D,D-TRANSPEPTIDASE MRDA"/>
    <property type="match status" value="1"/>
</dbReference>
<gene>
    <name evidence="14" type="ORF">SAMN05216544_0934</name>
</gene>
<keyword evidence="8 11" id="KW-1133">Transmembrane helix</keyword>
<dbReference type="Pfam" id="PF00905">
    <property type="entry name" value="Transpeptidase"/>
    <property type="match status" value="1"/>
</dbReference>
<evidence type="ECO:0000259" key="12">
    <source>
        <dbReference type="Pfam" id="PF00905"/>
    </source>
</evidence>
<keyword evidence="5 11" id="KW-0812">Transmembrane</keyword>
<dbReference type="InterPro" id="IPR036138">
    <property type="entry name" value="PBP_dimer_sf"/>
</dbReference>
<name>A0A1G9VFP9_9FIRM</name>
<comment type="subcellular location">
    <subcellularLocation>
        <location evidence="2">Cell membrane</location>
    </subcellularLocation>
    <subcellularLocation>
        <location evidence="1">Membrane</location>
        <topology evidence="1">Single-pass membrane protein</topology>
    </subcellularLocation>
</comment>
<dbReference type="Gene3D" id="3.30.1390.30">
    <property type="entry name" value="Penicillin-binding protein 2a, domain 3"/>
    <property type="match status" value="1"/>
</dbReference>
<dbReference type="Gene3D" id="3.40.710.10">
    <property type="entry name" value="DD-peptidase/beta-lactamase superfamily"/>
    <property type="match status" value="1"/>
</dbReference>
<feature type="domain" description="Penicillin-binding protein transpeptidase" evidence="12">
    <location>
        <begin position="596"/>
        <end position="910"/>
    </location>
</feature>
<dbReference type="InterPro" id="IPR050515">
    <property type="entry name" value="Beta-lactam/transpept"/>
</dbReference>
<accession>A0A1G9VFP9</accession>
<sequence length="916" mass="100440">MKEVFDYILSIIKSRIFPVVLIFIILICVLVNRLFSLQIMNGSSYATNLNSSIQKKMSVTATRGRIFDKNGVLLAYNDLAYAVTISDSGTYSSNDVKNATINESIDKTLNIIEENGDTYSNDFPIIYENGTYSYNIESTTLLRFIRDSYGVSSIAELTDEQKDVSAEELFNYYLDKYAVSLDDYSVEHALMIVNLRRYMSANSYNRYLSFTIANEVSDATMAAILENSGDLVGVQVEEKYIRRYTYGKYMSQILGYTGTVSSSELEELGDSYESNDVVGKSGIESSMESVLAGTKGSQTVYVDTVGRITEVISEEEATAGYDVYLTIDVNLQKTIYDDIEDELVTILASHLTSGSTKYTYDSDGDVDDIYITAQEVYYAFIDNNLLSLSQIASSDSSVAQSVYQSFLAKKSEVLDWVKEELVSGNTGYSSLTSEQQVYIWYIYTLLKTEGIFDTSNVDTSDETYANWTGTDSTVSLQTLLTYGISQNWIDMSSLTDEQYTSLQESYDVLVDYIISALDTDSSFFKKIYKYLIEDGSVSGSQLCILLYEQGYLDPNAENSKYTELVNGSMGAYEFINYVITNKIITPGELALEPCSGSAVVTDPNSGDILALVSYPSYDNNKLSGSIDATYYSQLVSDNASPLLNRATQSFIAPGSTYKPCSAIAGLSTGIISTSTGFYCSGSFDLVTPSPKCWKTSGHGTETVTTAIRDSCNVYFYNVGYQLAMKNGSYNSTYGTSILQNYSDMLGLSTTVGVEIEEGTPQASTTNAIASAIGQGTHKYSTLNLARYVTTLATSGTVYNLTLIDKITDSDGNVIEDNSAEVNNQVELDSSIWDAVHTGMQLAGSTYSAVNALNLKIAAKTGTAQEKTTSPDHAQMISYAPYDNPEVCVAVTIQNGYTSSNAIALSAEIYKCYYGVE</sequence>
<feature type="domain" description="Penicillin-binding protein dimerisation" evidence="13">
    <location>
        <begin position="59"/>
        <end position="311"/>
    </location>
</feature>
<dbReference type="GO" id="GO:0071555">
    <property type="term" value="P:cell wall organization"/>
    <property type="evidence" value="ECO:0007669"/>
    <property type="project" value="UniProtKB-KW"/>
</dbReference>
<keyword evidence="4" id="KW-1003">Cell membrane</keyword>
<evidence type="ECO:0000256" key="4">
    <source>
        <dbReference type="ARBA" id="ARBA00022475"/>
    </source>
</evidence>
<dbReference type="Gene3D" id="3.90.1310.10">
    <property type="entry name" value="Penicillin-binding protein 2a (Domain 2)"/>
    <property type="match status" value="2"/>
</dbReference>
<dbReference type="GO" id="GO:0008658">
    <property type="term" value="F:penicillin binding"/>
    <property type="evidence" value="ECO:0007669"/>
    <property type="project" value="InterPro"/>
</dbReference>
<protein>
    <submittedName>
        <fullName evidence="14">Penicillin-binding protein 2</fullName>
    </submittedName>
</protein>
<evidence type="ECO:0000256" key="6">
    <source>
        <dbReference type="ARBA" id="ARBA00022960"/>
    </source>
</evidence>
<evidence type="ECO:0000313" key="14">
    <source>
        <dbReference type="EMBL" id="SDM70685.1"/>
    </source>
</evidence>
<keyword evidence="6" id="KW-0133">Cell shape</keyword>
<dbReference type="SUPFAM" id="SSF56601">
    <property type="entry name" value="beta-lactamase/transpeptidase-like"/>
    <property type="match status" value="1"/>
</dbReference>